<feature type="domain" description="Peptidase S9 prolyl oligopeptidase catalytic" evidence="1">
    <location>
        <begin position="422"/>
        <end position="627"/>
    </location>
</feature>
<dbReference type="Gene3D" id="3.40.50.1820">
    <property type="entry name" value="alpha/beta hydrolase"/>
    <property type="match status" value="1"/>
</dbReference>
<dbReference type="Pfam" id="PF00326">
    <property type="entry name" value="Peptidase_S9"/>
    <property type="match status" value="1"/>
</dbReference>
<dbReference type="AlphaFoldDB" id="A0AAP6JF87"/>
<evidence type="ECO:0000313" key="2">
    <source>
        <dbReference type="EMBL" id="MEA5445054.1"/>
    </source>
</evidence>
<organism evidence="2 3">
    <name type="scientific">Natronospira elongata</name>
    <dbReference type="NCBI Taxonomy" id="3110268"/>
    <lineage>
        <taxon>Bacteria</taxon>
        <taxon>Pseudomonadati</taxon>
        <taxon>Pseudomonadota</taxon>
        <taxon>Gammaproteobacteria</taxon>
        <taxon>Natronospirales</taxon>
        <taxon>Natronospiraceae</taxon>
        <taxon>Natronospira</taxon>
    </lineage>
</organism>
<dbReference type="Proteomes" id="UP001302316">
    <property type="component" value="Unassembled WGS sequence"/>
</dbReference>
<keyword evidence="3" id="KW-1185">Reference proteome</keyword>
<dbReference type="PANTHER" id="PTHR43056:SF5">
    <property type="entry name" value="PEPTIDASE S9 PROLYL OLIGOPEPTIDASE CATALYTIC DOMAIN-CONTAINING PROTEIN"/>
    <property type="match status" value="1"/>
</dbReference>
<dbReference type="InterPro" id="IPR050585">
    <property type="entry name" value="Xaa-Pro_dipeptidyl-ppase/CocE"/>
</dbReference>
<dbReference type="GO" id="GO:0006508">
    <property type="term" value="P:proteolysis"/>
    <property type="evidence" value="ECO:0007669"/>
    <property type="project" value="InterPro"/>
</dbReference>
<dbReference type="SUPFAM" id="SSF69304">
    <property type="entry name" value="Tricorn protease N-terminal domain"/>
    <property type="match status" value="1"/>
</dbReference>
<reference evidence="2 3" key="1">
    <citation type="submission" date="2023-12" db="EMBL/GenBank/DDBJ databases">
        <title>Whole-genome sequencing of halo(alkali)philic microorganisms from hypersaline lakes.</title>
        <authorList>
            <person name="Sorokin D.Y."/>
            <person name="Merkel A.Y."/>
            <person name="Messina E."/>
            <person name="Yakimov M."/>
        </authorList>
    </citation>
    <scope>NUCLEOTIDE SEQUENCE [LARGE SCALE GENOMIC DNA]</scope>
    <source>
        <strain evidence="2 3">AB-CW1</strain>
    </source>
</reference>
<protein>
    <submittedName>
        <fullName evidence="2">Prolyl oligopeptidase family serine peptidase</fullName>
    </submittedName>
</protein>
<dbReference type="GO" id="GO:0008236">
    <property type="term" value="F:serine-type peptidase activity"/>
    <property type="evidence" value="ECO:0007669"/>
    <property type="project" value="InterPro"/>
</dbReference>
<sequence>MARNESAVAPYGSWISPWTAEAIARGGAKLAQPQCHQGRIYWLESLPDQGGRTVLQCWHDGNKSCLTADGYSIRSRAREYGGGAWCPDHHDGHFFINDSDQGLYHCRDGRVRLVTGIDGLRLADLQWDPVRSRLIAVCEDHREPGTEPSSSLVAVDAETGRLQTLLGGADFHAGPRLSRAGDQLAWVEWDHPHMPWDRTRLRVARLDSPGLPEAVVTIAGEQAEAIFQPEWGPDNGLYFVSDRESGWWNLYRWDGGGIEAVTDDMAEFGMPWWQFNMRSWSFSRDRNILAARTADGLWSLVGIGDEGMTELDREWSTIRHVHAEGDLAVMLAGRPDHPLAVVRIDPERGPVEVLASAAAPPGPSLPVSRPESISFPTGDEELAHALYYPPVGNGHQGPADERPPLLVKCHGGPTGATESALDPKIQFWTSRGFAVVDVNYRGSTGYGRAFRRRLYGGWGELDVADCVAAVDYLADRGQVDPARCLISGSSAGGYTVLAALTFTDHFAAGASHYGIGDLFALDATTHKFEARYTQQLVGPLPQRRDLWDARSPIRHVEQLRAPVIFFQGDQDKVVPPDQAQAMADALRDKGIPVAHVLFAGEGHGFRQAENVEAALAMELHFYGRVLGIAIADPPPELRIEGL</sequence>
<dbReference type="InterPro" id="IPR029058">
    <property type="entry name" value="AB_hydrolase_fold"/>
</dbReference>
<dbReference type="RefSeq" id="WP_346050685.1">
    <property type="nucleotide sequence ID" value="NZ_JAYGII010000006.1"/>
</dbReference>
<evidence type="ECO:0000259" key="1">
    <source>
        <dbReference type="Pfam" id="PF00326"/>
    </source>
</evidence>
<dbReference type="InterPro" id="IPR001375">
    <property type="entry name" value="Peptidase_S9_cat"/>
</dbReference>
<gene>
    <name evidence="2" type="ORF">VCB98_04375</name>
</gene>
<comment type="caution">
    <text evidence="2">The sequence shown here is derived from an EMBL/GenBank/DDBJ whole genome shotgun (WGS) entry which is preliminary data.</text>
</comment>
<dbReference type="Gene3D" id="2.120.10.30">
    <property type="entry name" value="TolB, C-terminal domain"/>
    <property type="match status" value="1"/>
</dbReference>
<name>A0AAP6JF87_9GAMM</name>
<proteinExistence type="predicted"/>
<dbReference type="SUPFAM" id="SSF53474">
    <property type="entry name" value="alpha/beta-Hydrolases"/>
    <property type="match status" value="1"/>
</dbReference>
<evidence type="ECO:0000313" key="3">
    <source>
        <dbReference type="Proteomes" id="UP001302316"/>
    </source>
</evidence>
<dbReference type="InterPro" id="IPR011042">
    <property type="entry name" value="6-blade_b-propeller_TolB-like"/>
</dbReference>
<accession>A0AAP6JF87</accession>
<dbReference type="PANTHER" id="PTHR43056">
    <property type="entry name" value="PEPTIDASE S9 PROLYL OLIGOPEPTIDASE"/>
    <property type="match status" value="1"/>
</dbReference>
<dbReference type="EMBL" id="JAYGII010000006">
    <property type="protein sequence ID" value="MEA5445054.1"/>
    <property type="molecule type" value="Genomic_DNA"/>
</dbReference>